<dbReference type="PANTHER" id="PTHR42899">
    <property type="entry name" value="SPERMATOGENESIS-ASSOCIATED PROTEIN 20"/>
    <property type="match status" value="1"/>
</dbReference>
<dbReference type="EMBL" id="JAUDUY010000011">
    <property type="protein sequence ID" value="MDM9632593.1"/>
    <property type="molecule type" value="Genomic_DNA"/>
</dbReference>
<dbReference type="InterPro" id="IPR036249">
    <property type="entry name" value="Thioredoxin-like_sf"/>
</dbReference>
<gene>
    <name evidence="2" type="ORF">QU605_14035</name>
</gene>
<sequence>MTVIRHLFSLTFTALLTGLLGSCEQAEKRTSAGNMLGAETSPYLQQHASNPVHWKPWDDSIFEQAESEGKLVLVSIGYSSCHWCHVMEEETFENDSVASFMNENFISIKVDREERPDVDQVYMTAVQLMTGSGGWPLNVIVLPNGKPVYGGTYHTRERWMQVLSEVYKQYKKNPAKLSEYADRVAQGIAEVNLIPEPEETSGSEEISIDEAVLRWQSKWDIQWGGNAGVQKFMLPPNLTFLLNYSHLTGDQKSRDHLKTTLDRMAFGGVFDQVGGGFFRYSTDPSWHVPHFEKMLYDNAQLLGVYSKAFQLFSDPEYKKVAEAIVSFLKRDMKGPDGGFYSALDADSEGEEGKFYRWERAELQQALGGDYPLFSQYYAIDAEMEWESGYYIPFRKASDRDFARSQNLKLQELDALKQKWRDLLMTQRGKRVFPGIDDKIITSWNALLITGLTDAYDAFGEGEYLLEAQTLYTFLKEHSYTEGNLGHSYKPGDSRSLGFLEDYAYLAKAAFRLYQVTGESGYLQDATGLLQEIQKRFPDADSPFYRFREESDLVAQIIKTDDGVMPSPNTEVASLLYELGHFYYTPEYLEQSKEMVHALKDRFSQMPENYAGWGRLLLRDQQPYYEVAIAGPQAVEKRAQMALEFLPDVLLVATQTESELPLFEGRFDTGETRIFVCQDHTCRLPVSEVHEALNQIRSGPSLIFP</sequence>
<protein>
    <submittedName>
        <fullName evidence="2">Thioredoxin domain-containing protein</fullName>
    </submittedName>
</protein>
<reference evidence="2" key="1">
    <citation type="submission" date="2023-06" db="EMBL/GenBank/DDBJ databases">
        <title>Robiginitalea aurantiacus sp. nov. and Algoriphagus sediminis sp. nov., isolated from coastal sediment.</title>
        <authorList>
            <person name="Zhou Z.Y."/>
            <person name="An J."/>
            <person name="Jia Y.W."/>
            <person name="Du Z.J."/>
        </authorList>
    </citation>
    <scope>NUCLEOTIDE SEQUENCE</scope>
    <source>
        <strain evidence="2">M39</strain>
    </source>
</reference>
<dbReference type="Gene3D" id="3.40.30.10">
    <property type="entry name" value="Glutaredoxin"/>
    <property type="match status" value="1"/>
</dbReference>
<evidence type="ECO:0000313" key="3">
    <source>
        <dbReference type="Proteomes" id="UP001174839"/>
    </source>
</evidence>
<comment type="caution">
    <text evidence="2">The sequence shown here is derived from an EMBL/GenBank/DDBJ whole genome shotgun (WGS) entry which is preliminary data.</text>
</comment>
<dbReference type="SUPFAM" id="SSF48208">
    <property type="entry name" value="Six-hairpin glycosidases"/>
    <property type="match status" value="1"/>
</dbReference>
<evidence type="ECO:0000259" key="1">
    <source>
        <dbReference type="Pfam" id="PF03190"/>
    </source>
</evidence>
<dbReference type="Proteomes" id="UP001174839">
    <property type="component" value="Unassembled WGS sequence"/>
</dbReference>
<organism evidence="2 3">
    <name type="scientific">Robiginitalea aurantiaca</name>
    <dbReference type="NCBI Taxonomy" id="3056915"/>
    <lineage>
        <taxon>Bacteria</taxon>
        <taxon>Pseudomonadati</taxon>
        <taxon>Bacteroidota</taxon>
        <taxon>Flavobacteriia</taxon>
        <taxon>Flavobacteriales</taxon>
        <taxon>Flavobacteriaceae</taxon>
        <taxon>Robiginitalea</taxon>
    </lineage>
</organism>
<proteinExistence type="predicted"/>
<feature type="domain" description="Spermatogenesis-associated protein 20-like TRX" evidence="1">
    <location>
        <begin position="34"/>
        <end position="187"/>
    </location>
</feature>
<dbReference type="Gene3D" id="1.50.10.10">
    <property type="match status" value="2"/>
</dbReference>
<dbReference type="PROSITE" id="PS51257">
    <property type="entry name" value="PROKAR_LIPOPROTEIN"/>
    <property type="match status" value="1"/>
</dbReference>
<dbReference type="InterPro" id="IPR012341">
    <property type="entry name" value="6hp_glycosidase-like_sf"/>
</dbReference>
<dbReference type="InterPro" id="IPR004879">
    <property type="entry name" value="Ssp411-like_TRX"/>
</dbReference>
<dbReference type="InterPro" id="IPR008928">
    <property type="entry name" value="6-hairpin_glycosidase_sf"/>
</dbReference>
<keyword evidence="3" id="KW-1185">Reference proteome</keyword>
<dbReference type="PANTHER" id="PTHR42899:SF1">
    <property type="entry name" value="SPERMATOGENESIS-ASSOCIATED PROTEIN 20"/>
    <property type="match status" value="1"/>
</dbReference>
<name>A0ABT7WI41_9FLAO</name>
<accession>A0ABT7WI41</accession>
<evidence type="ECO:0000313" key="2">
    <source>
        <dbReference type="EMBL" id="MDM9632593.1"/>
    </source>
</evidence>
<dbReference type="RefSeq" id="WP_289725956.1">
    <property type="nucleotide sequence ID" value="NZ_JAUDUY010000011.1"/>
</dbReference>
<dbReference type="InterPro" id="IPR024705">
    <property type="entry name" value="Ssp411"/>
</dbReference>
<dbReference type="CDD" id="cd02955">
    <property type="entry name" value="SSP411"/>
    <property type="match status" value="1"/>
</dbReference>
<dbReference type="Pfam" id="PF03190">
    <property type="entry name" value="Thioredox_DsbH"/>
    <property type="match status" value="1"/>
</dbReference>
<dbReference type="SUPFAM" id="SSF52833">
    <property type="entry name" value="Thioredoxin-like"/>
    <property type="match status" value="1"/>
</dbReference>
<dbReference type="PIRSF" id="PIRSF006402">
    <property type="entry name" value="UCP006402_thioredoxin"/>
    <property type="match status" value="1"/>
</dbReference>